<reference evidence="1 2" key="1">
    <citation type="submission" date="2024-09" db="EMBL/GenBank/DDBJ databases">
        <title>Genome sequencing and assembly of Phytophthora oleae, isolate VK10A, causative agent of rot of olive drupes.</title>
        <authorList>
            <person name="Conti Taguali S."/>
            <person name="Riolo M."/>
            <person name="La Spada F."/>
            <person name="Cacciola S.O."/>
            <person name="Dionisio G."/>
        </authorList>
    </citation>
    <scope>NUCLEOTIDE SEQUENCE [LARGE SCALE GENOMIC DNA]</scope>
    <source>
        <strain evidence="1 2">VK10A</strain>
    </source>
</reference>
<sequence length="70" mass="7292">MEEVNDARLLSVLRVPNPAASAGCMVVARSVAFMAVRSVRRVVAPVLPMAEASDAASTGAVRLCSTTDFV</sequence>
<evidence type="ECO:0000313" key="2">
    <source>
        <dbReference type="Proteomes" id="UP001632037"/>
    </source>
</evidence>
<protein>
    <submittedName>
        <fullName evidence="1">Uncharacterized protein</fullName>
    </submittedName>
</protein>
<organism evidence="1 2">
    <name type="scientific">Phytophthora oleae</name>
    <dbReference type="NCBI Taxonomy" id="2107226"/>
    <lineage>
        <taxon>Eukaryota</taxon>
        <taxon>Sar</taxon>
        <taxon>Stramenopiles</taxon>
        <taxon>Oomycota</taxon>
        <taxon>Peronosporomycetes</taxon>
        <taxon>Peronosporales</taxon>
        <taxon>Peronosporaceae</taxon>
        <taxon>Phytophthora</taxon>
    </lineage>
</organism>
<dbReference type="EMBL" id="JBIMZQ010000077">
    <property type="protein sequence ID" value="KAL3656636.1"/>
    <property type="molecule type" value="Genomic_DNA"/>
</dbReference>
<accession>A0ABD3ETN7</accession>
<dbReference type="Proteomes" id="UP001632037">
    <property type="component" value="Unassembled WGS sequence"/>
</dbReference>
<dbReference type="AlphaFoldDB" id="A0ABD3ETN7"/>
<keyword evidence="2" id="KW-1185">Reference proteome</keyword>
<evidence type="ECO:0000313" key="1">
    <source>
        <dbReference type="EMBL" id="KAL3656636.1"/>
    </source>
</evidence>
<gene>
    <name evidence="1" type="ORF">V7S43_018541</name>
</gene>
<proteinExistence type="predicted"/>
<comment type="caution">
    <text evidence="1">The sequence shown here is derived from an EMBL/GenBank/DDBJ whole genome shotgun (WGS) entry which is preliminary data.</text>
</comment>
<name>A0ABD3ETN7_9STRA</name>